<keyword evidence="3" id="KW-0808">Transferase</keyword>
<dbReference type="Pfam" id="PF21089">
    <property type="entry name" value="PKS_DH_N"/>
    <property type="match status" value="1"/>
</dbReference>
<dbReference type="InterPro" id="IPR016039">
    <property type="entry name" value="Thiolase-like"/>
</dbReference>
<dbReference type="InterPro" id="IPR020841">
    <property type="entry name" value="PKS_Beta-ketoAc_synthase_dom"/>
</dbReference>
<dbReference type="SUPFAM" id="SSF55048">
    <property type="entry name" value="Probable ACP-binding domain of malonyl-CoA ACP transacylase"/>
    <property type="match status" value="1"/>
</dbReference>
<dbReference type="PROSITE" id="PS52019">
    <property type="entry name" value="PKS_MFAS_DH"/>
    <property type="match status" value="1"/>
</dbReference>
<evidence type="ECO:0000259" key="7">
    <source>
        <dbReference type="PROSITE" id="PS52019"/>
    </source>
</evidence>
<protein>
    <submittedName>
        <fullName evidence="8">Type I polyketide synthase</fullName>
    </submittedName>
</protein>
<dbReference type="SMART" id="SM00827">
    <property type="entry name" value="PKS_AT"/>
    <property type="match status" value="1"/>
</dbReference>
<dbReference type="Gene3D" id="3.10.129.110">
    <property type="entry name" value="Polyketide synthase dehydratase"/>
    <property type="match status" value="1"/>
</dbReference>
<comment type="caution">
    <text evidence="8">The sequence shown here is derived from an EMBL/GenBank/DDBJ whole genome shotgun (WGS) entry which is preliminary data.</text>
</comment>
<dbReference type="PANTHER" id="PTHR43775">
    <property type="entry name" value="FATTY ACID SYNTHASE"/>
    <property type="match status" value="1"/>
</dbReference>
<dbReference type="PANTHER" id="PTHR43775:SF37">
    <property type="entry name" value="SI:DKEY-61P9.11"/>
    <property type="match status" value="1"/>
</dbReference>
<feature type="domain" description="PKS/mFAS DH" evidence="7">
    <location>
        <begin position="915"/>
        <end position="1193"/>
    </location>
</feature>
<feature type="active site" description="Proton acceptor; for dehydratase activity" evidence="4">
    <location>
        <position position="946"/>
    </location>
</feature>
<dbReference type="InterPro" id="IPR049900">
    <property type="entry name" value="PKS_mFAS_DH"/>
</dbReference>
<dbReference type="InterPro" id="IPR049551">
    <property type="entry name" value="PKS_DH_C"/>
</dbReference>
<evidence type="ECO:0000313" key="9">
    <source>
        <dbReference type="Proteomes" id="UP001596956"/>
    </source>
</evidence>
<name>A0ABW3BE54_9ACTN</name>
<dbReference type="InterPro" id="IPR049552">
    <property type="entry name" value="PKS_DH_N"/>
</dbReference>
<dbReference type="InterPro" id="IPR001227">
    <property type="entry name" value="Ac_transferase_dom_sf"/>
</dbReference>
<dbReference type="InterPro" id="IPR050091">
    <property type="entry name" value="PKS_NRPS_Biosynth_Enz"/>
</dbReference>
<feature type="region of interest" description="N-terminal hotdog fold" evidence="4">
    <location>
        <begin position="915"/>
        <end position="1037"/>
    </location>
</feature>
<evidence type="ECO:0000256" key="4">
    <source>
        <dbReference type="PROSITE-ProRule" id="PRU01363"/>
    </source>
</evidence>
<reference evidence="9" key="1">
    <citation type="journal article" date="2019" name="Int. J. Syst. Evol. Microbiol.">
        <title>The Global Catalogue of Microorganisms (GCM) 10K type strain sequencing project: providing services to taxonomists for standard genome sequencing and annotation.</title>
        <authorList>
            <consortium name="The Broad Institute Genomics Platform"/>
            <consortium name="The Broad Institute Genome Sequencing Center for Infectious Disease"/>
            <person name="Wu L."/>
            <person name="Ma J."/>
        </authorList>
    </citation>
    <scope>NUCLEOTIDE SEQUENCE [LARGE SCALE GENOMIC DNA]</scope>
    <source>
        <strain evidence="9">CCUG 63369</strain>
    </source>
</reference>
<evidence type="ECO:0000259" key="6">
    <source>
        <dbReference type="PROSITE" id="PS52004"/>
    </source>
</evidence>
<feature type="domain" description="Ketosynthase family 3 (KS3)" evidence="6">
    <location>
        <begin position="9"/>
        <end position="434"/>
    </location>
</feature>
<evidence type="ECO:0000256" key="3">
    <source>
        <dbReference type="ARBA" id="ARBA00022679"/>
    </source>
</evidence>
<dbReference type="InterPro" id="IPR032821">
    <property type="entry name" value="PKS_assoc"/>
</dbReference>
<dbReference type="SUPFAM" id="SSF51735">
    <property type="entry name" value="NAD(P)-binding Rossmann-fold domains"/>
    <property type="match status" value="1"/>
</dbReference>
<dbReference type="EMBL" id="JBHTHR010000143">
    <property type="protein sequence ID" value="MFD0801064.1"/>
    <property type="molecule type" value="Genomic_DNA"/>
</dbReference>
<keyword evidence="9" id="KW-1185">Reference proteome</keyword>
<dbReference type="InterPro" id="IPR014031">
    <property type="entry name" value="Ketoacyl_synth_C"/>
</dbReference>
<feature type="region of interest" description="C-terminal hotdog fold" evidence="4">
    <location>
        <begin position="1051"/>
        <end position="1193"/>
    </location>
</feature>
<dbReference type="InterPro" id="IPR014030">
    <property type="entry name" value="Ketoacyl_synth_N"/>
</dbReference>
<accession>A0ABW3BE54</accession>
<dbReference type="InterPro" id="IPR014043">
    <property type="entry name" value="Acyl_transferase_dom"/>
</dbReference>
<dbReference type="InterPro" id="IPR016036">
    <property type="entry name" value="Malonyl_transacylase_ACP-bd"/>
</dbReference>
<dbReference type="Gene3D" id="3.40.47.10">
    <property type="match status" value="1"/>
</dbReference>
<feature type="active site" description="Proton donor; for dehydratase activity" evidence="4">
    <location>
        <position position="1112"/>
    </location>
</feature>
<dbReference type="InterPro" id="IPR016035">
    <property type="entry name" value="Acyl_Trfase/lysoPLipase"/>
</dbReference>
<evidence type="ECO:0000313" key="8">
    <source>
        <dbReference type="EMBL" id="MFD0801064.1"/>
    </source>
</evidence>
<dbReference type="Proteomes" id="UP001596956">
    <property type="component" value="Unassembled WGS sequence"/>
</dbReference>
<gene>
    <name evidence="8" type="ORF">ACFQZU_07005</name>
</gene>
<dbReference type="SMART" id="SM00826">
    <property type="entry name" value="PKS_DH"/>
    <property type="match status" value="1"/>
</dbReference>
<dbReference type="InterPro" id="IPR042104">
    <property type="entry name" value="PKS_dehydratase_sf"/>
</dbReference>
<keyword evidence="1" id="KW-0596">Phosphopantetheine</keyword>
<dbReference type="InterPro" id="IPR018201">
    <property type="entry name" value="Ketoacyl_synth_AS"/>
</dbReference>
<dbReference type="Pfam" id="PF00698">
    <property type="entry name" value="Acyl_transf_1"/>
    <property type="match status" value="1"/>
</dbReference>
<dbReference type="InterPro" id="IPR020807">
    <property type="entry name" value="PKS_DH"/>
</dbReference>
<dbReference type="Pfam" id="PF14765">
    <property type="entry name" value="PS-DH"/>
    <property type="match status" value="1"/>
</dbReference>
<feature type="non-terminal residue" evidence="8">
    <location>
        <position position="1282"/>
    </location>
</feature>
<dbReference type="Pfam" id="PF02801">
    <property type="entry name" value="Ketoacyl-synt_C"/>
    <property type="match status" value="1"/>
</dbReference>
<dbReference type="Pfam" id="PF00109">
    <property type="entry name" value="ketoacyl-synt"/>
    <property type="match status" value="1"/>
</dbReference>
<evidence type="ECO:0000256" key="5">
    <source>
        <dbReference type="SAM" id="MobiDB-lite"/>
    </source>
</evidence>
<dbReference type="PROSITE" id="PS00606">
    <property type="entry name" value="KS3_1"/>
    <property type="match status" value="1"/>
</dbReference>
<dbReference type="InterPro" id="IPR036291">
    <property type="entry name" value="NAD(P)-bd_dom_sf"/>
</dbReference>
<dbReference type="PROSITE" id="PS52004">
    <property type="entry name" value="KS3_2"/>
    <property type="match status" value="1"/>
</dbReference>
<dbReference type="SUPFAM" id="SSF52151">
    <property type="entry name" value="FabD/lysophospholipase-like"/>
    <property type="match status" value="1"/>
</dbReference>
<dbReference type="Gene3D" id="3.30.70.3290">
    <property type="match status" value="1"/>
</dbReference>
<sequence>MSGQRMGAEAPVAIVGLGLRYPGGERVQGFWDTLREGRDAVTEVPASRFDVDAVYREQQERGKSVTRWGGFLDGVDRFDADFFGIGPEEARAMDPQQRLLLEVAYEALEDAGCPPDRLRAERSGVFAGVMSGDYWEVQAEDPLALGLYSLNGSHFRASVAGRLSYAFDLRGPSVTVDAACASSLTAVHLAVSSLRAGECGFALACGVNLVLLENDAIGYSQVGMMSPDGRCKFADASANGFVRSEGVGVVALRPLEDALAAGDRIRAVILGSGVNNNGRSSGHLAAPSREGQTELLRSVYTEAGLDPAEVDFVEAHGTGTRAGDPAEIGALGSVLGEGRPADRPLLVGSVKSNIGHTESAAGIAGLAKAVLALEHGVLPPSLHLSQPSPLIPWDDSPITVPTEPVPLPDRGRPSLAGVSSFGINGTNAHVVLAAAPPAPADPADADGGDEGGSHPTLLLPLSANRPAALRELAAGYLPLLDDEGEGAPRLLDLCHSAATRREHREARLAAVADSRAGMARALRDHLGGVPTKAVRTADDVPSRSPEVVFVFPGQGGQWAGMGRELLATEPEFAAAMAECDEAIRAETGWSVVELLNGGEDRFGELDVVQPALWAVEVSLARLWRSWGVRPAAVVGHSMGEAAAAAFSGALSIADAAAVVCRRSRIAKKLSGRGAMGWVELPEEQARQALAAVADRVSVAACNSPRSTVVSGDAEAVDGVLADLEAAGVFCSRINVDFASHSPQIDEISEELIAALDGLAPCAGSVPVVSTVTGETVDGSGMNAAYWAENIRRPVLFEGAIRSAPGGSDTVFIEVGPHPVLVPSINETLEEAGEDGVAVASLRRDEHERARLLDAVSALYTCGVHVDWDALLGRGSFVSLPAYPWQRESYWTRAVAPAPAAAPSSPAAAGPEQPPSPLLGGAAPAAPGRLRWEGNLELAGNPYIEGHLVQHTVVVPGTAYLEAAHQAALAAFGDGPIEISGAVFERALMLDNSTSAEVAVDVADAGGQRALEILARSAADDRWTRHMRADVSMPASGGGRPSDPERIRAALADRIPGAAFYASAAARGNQWEGDCQGITELWLGPGEALARISAPERVAAGSGAYRFHPALLDACLQAVSALLPEVPEGQEHAWFLKGIERVRFHRRPGAVLWSHLRMRPDGSRADIRVFAEDGTAVAEVEGMEIRRLHEQAQPDGSDGVYGLEWIPVPRDRDAAWTGPGAWLVIAGSGDDGERLAEELRRLGHTAEVAEAAGAGGIERIVADAAERPPVRGVVYLRCLASAG</sequence>
<dbReference type="SMART" id="SM00825">
    <property type="entry name" value="PKS_KS"/>
    <property type="match status" value="1"/>
</dbReference>
<organism evidence="8 9">
    <name type="scientific">Streptomonospora algeriensis</name>
    <dbReference type="NCBI Taxonomy" id="995084"/>
    <lineage>
        <taxon>Bacteria</taxon>
        <taxon>Bacillati</taxon>
        <taxon>Actinomycetota</taxon>
        <taxon>Actinomycetes</taxon>
        <taxon>Streptosporangiales</taxon>
        <taxon>Nocardiopsidaceae</taxon>
        <taxon>Streptomonospora</taxon>
    </lineage>
</organism>
<evidence type="ECO:0000256" key="1">
    <source>
        <dbReference type="ARBA" id="ARBA00022450"/>
    </source>
</evidence>
<dbReference type="Pfam" id="PF16197">
    <property type="entry name" value="KAsynt_C_assoc"/>
    <property type="match status" value="1"/>
</dbReference>
<proteinExistence type="predicted"/>
<feature type="compositionally biased region" description="Low complexity" evidence="5">
    <location>
        <begin position="900"/>
        <end position="910"/>
    </location>
</feature>
<evidence type="ECO:0000256" key="2">
    <source>
        <dbReference type="ARBA" id="ARBA00022553"/>
    </source>
</evidence>
<dbReference type="CDD" id="cd00833">
    <property type="entry name" value="PKS"/>
    <property type="match status" value="1"/>
</dbReference>
<feature type="region of interest" description="Disordered" evidence="5">
    <location>
        <begin position="900"/>
        <end position="923"/>
    </location>
</feature>
<dbReference type="Gene3D" id="3.40.366.10">
    <property type="entry name" value="Malonyl-Coenzyme A Acyl Carrier Protein, domain 2"/>
    <property type="match status" value="1"/>
</dbReference>
<dbReference type="SUPFAM" id="SSF53901">
    <property type="entry name" value="Thiolase-like"/>
    <property type="match status" value="1"/>
</dbReference>
<keyword evidence="2" id="KW-0597">Phosphoprotein</keyword>